<dbReference type="EMBL" id="JAMPKM010000020">
    <property type="protein sequence ID" value="MEP0820086.1"/>
    <property type="molecule type" value="Genomic_DNA"/>
</dbReference>
<dbReference type="Gene3D" id="1.10.1020.10">
    <property type="entry name" value="Adenine-specific Methyltransferase, Domain 2"/>
    <property type="match status" value="1"/>
</dbReference>
<protein>
    <recommendedName>
        <fullName evidence="2 7">Site-specific DNA-methyltransferase (adenine-specific)</fullName>
        <ecNumber evidence="2 7">2.1.1.72</ecNumber>
    </recommendedName>
</protein>
<keyword evidence="10" id="KW-1185">Reference proteome</keyword>
<dbReference type="EC" id="2.1.1.72" evidence="2 7"/>
<evidence type="ECO:0000256" key="5">
    <source>
        <dbReference type="ARBA" id="ARBA00022691"/>
    </source>
</evidence>
<dbReference type="InterPro" id="IPR029063">
    <property type="entry name" value="SAM-dependent_MTases_sf"/>
</dbReference>
<evidence type="ECO:0000313" key="10">
    <source>
        <dbReference type="Proteomes" id="UP001464891"/>
    </source>
</evidence>
<gene>
    <name evidence="9" type="ORF">NC998_23560</name>
</gene>
<dbReference type="SUPFAM" id="SSF53335">
    <property type="entry name" value="S-adenosyl-L-methionine-dependent methyltransferases"/>
    <property type="match status" value="1"/>
</dbReference>
<dbReference type="PROSITE" id="PS00092">
    <property type="entry name" value="N6_MTASE"/>
    <property type="match status" value="1"/>
</dbReference>
<dbReference type="GO" id="GO:0032259">
    <property type="term" value="P:methylation"/>
    <property type="evidence" value="ECO:0007669"/>
    <property type="project" value="UniProtKB-KW"/>
</dbReference>
<evidence type="ECO:0000256" key="7">
    <source>
        <dbReference type="RuleBase" id="RU361257"/>
    </source>
</evidence>
<proteinExistence type="inferred from homology"/>
<organism evidence="9 10">
    <name type="scientific">Trichocoleus desertorum GB2-A4</name>
    <dbReference type="NCBI Taxonomy" id="2933944"/>
    <lineage>
        <taxon>Bacteria</taxon>
        <taxon>Bacillati</taxon>
        <taxon>Cyanobacteriota</taxon>
        <taxon>Cyanophyceae</taxon>
        <taxon>Leptolyngbyales</taxon>
        <taxon>Trichocoleusaceae</taxon>
        <taxon>Trichocoleus</taxon>
    </lineage>
</organism>
<name>A0ABV0JGD0_9CYAN</name>
<dbReference type="InterPro" id="IPR023095">
    <property type="entry name" value="Ade_MeTrfase_dom_2"/>
</dbReference>
<keyword evidence="4 7" id="KW-0808">Transferase</keyword>
<evidence type="ECO:0000256" key="1">
    <source>
        <dbReference type="ARBA" id="ARBA00006594"/>
    </source>
</evidence>
<keyword evidence="5 7" id="KW-0949">S-adenosyl-L-methionine</keyword>
<feature type="compositionally biased region" description="Polar residues" evidence="8">
    <location>
        <begin position="15"/>
        <end position="33"/>
    </location>
</feature>
<evidence type="ECO:0000256" key="2">
    <source>
        <dbReference type="ARBA" id="ARBA00011900"/>
    </source>
</evidence>
<dbReference type="NCBIfam" id="TIGR00571">
    <property type="entry name" value="dam"/>
    <property type="match status" value="1"/>
</dbReference>
<evidence type="ECO:0000256" key="3">
    <source>
        <dbReference type="ARBA" id="ARBA00022603"/>
    </source>
</evidence>
<keyword evidence="3 7" id="KW-0489">Methyltransferase</keyword>
<dbReference type="Pfam" id="PF02086">
    <property type="entry name" value="MethyltransfD12"/>
    <property type="match status" value="1"/>
</dbReference>
<reference evidence="9 10" key="1">
    <citation type="submission" date="2022-04" db="EMBL/GenBank/DDBJ databases">
        <title>Positive selection, recombination, and allopatry shape intraspecific diversity of widespread and dominant cyanobacteria.</title>
        <authorList>
            <person name="Wei J."/>
            <person name="Shu W."/>
            <person name="Hu C."/>
        </authorList>
    </citation>
    <scope>NUCLEOTIDE SEQUENCE [LARGE SCALE GENOMIC DNA]</scope>
    <source>
        <strain evidence="9 10">GB2-A4</strain>
    </source>
</reference>
<evidence type="ECO:0000313" key="9">
    <source>
        <dbReference type="EMBL" id="MEP0820086.1"/>
    </source>
</evidence>
<dbReference type="RefSeq" id="WP_190436406.1">
    <property type="nucleotide sequence ID" value="NZ_JAMPKM010000020.1"/>
</dbReference>
<comment type="catalytic activity">
    <reaction evidence="6 7">
        <text>a 2'-deoxyadenosine in DNA + S-adenosyl-L-methionine = an N(6)-methyl-2'-deoxyadenosine in DNA + S-adenosyl-L-homocysteine + H(+)</text>
        <dbReference type="Rhea" id="RHEA:15197"/>
        <dbReference type="Rhea" id="RHEA-COMP:12418"/>
        <dbReference type="Rhea" id="RHEA-COMP:12419"/>
        <dbReference type="ChEBI" id="CHEBI:15378"/>
        <dbReference type="ChEBI" id="CHEBI:57856"/>
        <dbReference type="ChEBI" id="CHEBI:59789"/>
        <dbReference type="ChEBI" id="CHEBI:90615"/>
        <dbReference type="ChEBI" id="CHEBI:90616"/>
        <dbReference type="EC" id="2.1.1.72"/>
    </reaction>
</comment>
<evidence type="ECO:0000256" key="4">
    <source>
        <dbReference type="ARBA" id="ARBA00022679"/>
    </source>
</evidence>
<dbReference type="Proteomes" id="UP001464891">
    <property type="component" value="Unassembled WGS sequence"/>
</dbReference>
<dbReference type="PIRSF" id="PIRSF000398">
    <property type="entry name" value="M_m6A_EcoRV"/>
    <property type="match status" value="1"/>
</dbReference>
<dbReference type="PANTHER" id="PTHR30481">
    <property type="entry name" value="DNA ADENINE METHYLASE"/>
    <property type="match status" value="1"/>
</dbReference>
<sequence>MIFDPNDVVSLPPSDETSYISSNSQKLYSPSPENRTDNRLSCKPFLKWAGGKTQLLPELGKRIPSNFDRYFEPFIGGGAFFFKLQPKIAYISDINSELINCYKVVKYKVQELAEDLLNHIYDEEYYYALRNADQELEFSEWSDIKRASRFIYLNKTCFNGLYRVNSKGFFNVPFGRYKNPRIFDEKNLLACSKALRNTQIELSTFTGLKNEVKKGDFIYFDPPYAPISSTSDFTKYTLNGFGEEMQKELASFCTQLDKKRIKFMVSNSHTSLILDLYKSFNIDVIEATRLINSKAEKRGKIKEVIITNY</sequence>
<dbReference type="Gene3D" id="3.40.50.150">
    <property type="entry name" value="Vaccinia Virus protein VP39"/>
    <property type="match status" value="1"/>
</dbReference>
<comment type="similarity">
    <text evidence="1 7">Belongs to the N(4)/N(6)-methyltransferase family.</text>
</comment>
<dbReference type="InterPro" id="IPR012327">
    <property type="entry name" value="MeTrfase_D12"/>
</dbReference>
<comment type="caution">
    <text evidence="9">The sequence shown here is derived from an EMBL/GenBank/DDBJ whole genome shotgun (WGS) entry which is preliminary data.</text>
</comment>
<accession>A0ABV0JGD0</accession>
<dbReference type="InterPro" id="IPR012263">
    <property type="entry name" value="M_m6A_EcoRV"/>
</dbReference>
<evidence type="ECO:0000256" key="6">
    <source>
        <dbReference type="ARBA" id="ARBA00047942"/>
    </source>
</evidence>
<evidence type="ECO:0000256" key="8">
    <source>
        <dbReference type="SAM" id="MobiDB-lite"/>
    </source>
</evidence>
<dbReference type="InterPro" id="IPR002052">
    <property type="entry name" value="DNA_methylase_N6_adenine_CS"/>
</dbReference>
<feature type="region of interest" description="Disordered" evidence="8">
    <location>
        <begin position="13"/>
        <end position="37"/>
    </location>
</feature>
<dbReference type="GO" id="GO:0008168">
    <property type="term" value="F:methyltransferase activity"/>
    <property type="evidence" value="ECO:0007669"/>
    <property type="project" value="UniProtKB-KW"/>
</dbReference>
<dbReference type="PANTHER" id="PTHR30481:SF3">
    <property type="entry name" value="DNA ADENINE METHYLASE"/>
    <property type="match status" value="1"/>
</dbReference>
<dbReference type="PRINTS" id="PR00505">
    <property type="entry name" value="D12N6MTFRASE"/>
</dbReference>